<evidence type="ECO:0000313" key="3">
    <source>
        <dbReference type="Proteomes" id="UP000289738"/>
    </source>
</evidence>
<keyword evidence="1" id="KW-0472">Membrane</keyword>
<evidence type="ECO:0000256" key="1">
    <source>
        <dbReference type="SAM" id="Phobius"/>
    </source>
</evidence>
<feature type="transmembrane region" description="Helical" evidence="1">
    <location>
        <begin position="124"/>
        <end position="147"/>
    </location>
</feature>
<gene>
    <name evidence="2" type="ORF">Ahy_A09g044127</name>
</gene>
<keyword evidence="1" id="KW-1133">Transmembrane helix</keyword>
<keyword evidence="3" id="KW-1185">Reference proteome</keyword>
<evidence type="ECO:0000313" key="2">
    <source>
        <dbReference type="EMBL" id="RYR38860.1"/>
    </source>
</evidence>
<evidence type="ECO:0008006" key="4">
    <source>
        <dbReference type="Google" id="ProtNLM"/>
    </source>
</evidence>
<reference evidence="2 3" key="1">
    <citation type="submission" date="2019-01" db="EMBL/GenBank/DDBJ databases">
        <title>Sequencing of cultivated peanut Arachis hypogaea provides insights into genome evolution and oil improvement.</title>
        <authorList>
            <person name="Chen X."/>
        </authorList>
    </citation>
    <scope>NUCLEOTIDE SEQUENCE [LARGE SCALE GENOMIC DNA]</scope>
    <source>
        <strain evidence="3">cv. Fuhuasheng</strain>
        <tissue evidence="2">Leaves</tissue>
    </source>
</reference>
<organism evidence="2 3">
    <name type="scientific">Arachis hypogaea</name>
    <name type="common">Peanut</name>
    <dbReference type="NCBI Taxonomy" id="3818"/>
    <lineage>
        <taxon>Eukaryota</taxon>
        <taxon>Viridiplantae</taxon>
        <taxon>Streptophyta</taxon>
        <taxon>Embryophyta</taxon>
        <taxon>Tracheophyta</taxon>
        <taxon>Spermatophyta</taxon>
        <taxon>Magnoliopsida</taxon>
        <taxon>eudicotyledons</taxon>
        <taxon>Gunneridae</taxon>
        <taxon>Pentapetalae</taxon>
        <taxon>rosids</taxon>
        <taxon>fabids</taxon>
        <taxon>Fabales</taxon>
        <taxon>Fabaceae</taxon>
        <taxon>Papilionoideae</taxon>
        <taxon>50 kb inversion clade</taxon>
        <taxon>dalbergioids sensu lato</taxon>
        <taxon>Dalbergieae</taxon>
        <taxon>Pterocarpus clade</taxon>
        <taxon>Arachis</taxon>
    </lineage>
</organism>
<proteinExistence type="predicted"/>
<keyword evidence="1" id="KW-0812">Transmembrane</keyword>
<accession>A0A445BJK3</accession>
<dbReference type="AlphaFoldDB" id="A0A445BJK3"/>
<protein>
    <recommendedName>
        <fullName evidence="4">Aminotransferase-like plant mobile domain-containing protein</fullName>
    </recommendedName>
</protein>
<feature type="transmembrane region" description="Helical" evidence="1">
    <location>
        <begin position="159"/>
        <end position="182"/>
    </location>
</feature>
<dbReference type="Proteomes" id="UP000289738">
    <property type="component" value="Chromosome A09"/>
</dbReference>
<comment type="caution">
    <text evidence="2">The sequence shown here is derived from an EMBL/GenBank/DDBJ whole genome shotgun (WGS) entry which is preliminary data.</text>
</comment>
<dbReference type="EMBL" id="SDMP01000009">
    <property type="protein sequence ID" value="RYR38860.1"/>
    <property type="molecule type" value="Genomic_DNA"/>
</dbReference>
<name>A0A445BJK3_ARAHY</name>
<sequence length="217" mass="25113">MKCTWMLETFSDLPEGAYEETVRRYARTCIMILLSTQLFGDKSGTRMHIRWLPYVARLKDMGRYSWCLCHVANRHVVKLGLLLFNFLCFHSFHLLRENLLPHSSFAFTGKRKPPSFCSVDFRFFFVKITLLPHFGALVGSFMLLRYASTIVSSFSIDVAIFPAAPVCTLLLSVVLSFVAECMRELNEIRRKRSKEAQKKEKKRALGHTLKLEHTLEP</sequence>